<name>A0ABV5CES2_9SPHI</name>
<gene>
    <name evidence="1" type="ORF">WKR92_09505</name>
</gene>
<dbReference type="Proteomes" id="UP001580928">
    <property type="component" value="Unassembled WGS sequence"/>
</dbReference>
<accession>A0ABV5CES2</accession>
<sequence>MKRTIILTVFLFLVMIAVSVLYFSQLSKTQNINSRSISSIPANAALLVSINNDSTFYDLFKEYDGFRLIMGDEEISDLKALQKFTLQNPSLKEAADNQPLYFSFHPEEETIQWLLSIPLRDQVDFTAIQTSLDSSLNITNVGEGDTSYLELEIPEIDRALYTSISAERMVLSFSESLLKRAISKSADHLSELFIEKFKSNYSDNTPLQMYVNHTQLPDLLSLLASKTTSPLALFENLSGISTFDLNYKSDVLMLSGTMSIVPTDSSYLSLFMSQEPVSYQLKNWIPDHTALVEIFGVSDYEQFHDGISTLLEHRGEIDQLREQFRYIKSQENVVIDDELLRIWGNEFAKLTLRSGEEIGVIAIRDSLEYAQITEKISTPNADSTVWRFDNSNLLYYSLGDPFKNFKRPYFTYTHGYMILANSASNINSYLDDIEAGNLLVEDEEFSEYEKLQSTTANYSLFVHQKNADRTIRNNLNRIALQNYQDTDNYGFQNFYAYSFQLSGNDEQFITTLYGQFKASEE</sequence>
<evidence type="ECO:0000313" key="1">
    <source>
        <dbReference type="EMBL" id="MFB5946066.1"/>
    </source>
</evidence>
<reference evidence="1 2" key="1">
    <citation type="submission" date="2024-04" db="EMBL/GenBank/DDBJ databases">
        <title>Albibacterium profundi sp. nov., isolated from sediment of the Challenger Deep of Mariana Trench.</title>
        <authorList>
            <person name="Wang Y."/>
        </authorList>
    </citation>
    <scope>NUCLEOTIDE SEQUENCE [LARGE SCALE GENOMIC DNA]</scope>
    <source>
        <strain evidence="1 2">RHL897</strain>
    </source>
</reference>
<protein>
    <recommendedName>
        <fullName evidence="3">DUF3352 domain-containing protein</fullName>
    </recommendedName>
</protein>
<proteinExistence type="predicted"/>
<organism evidence="1 2">
    <name type="scientific">Albibacterium profundi</name>
    <dbReference type="NCBI Taxonomy" id="3134906"/>
    <lineage>
        <taxon>Bacteria</taxon>
        <taxon>Pseudomonadati</taxon>
        <taxon>Bacteroidota</taxon>
        <taxon>Sphingobacteriia</taxon>
        <taxon>Sphingobacteriales</taxon>
        <taxon>Sphingobacteriaceae</taxon>
        <taxon>Albibacterium</taxon>
    </lineage>
</organism>
<keyword evidence="2" id="KW-1185">Reference proteome</keyword>
<evidence type="ECO:0008006" key="3">
    <source>
        <dbReference type="Google" id="ProtNLM"/>
    </source>
</evidence>
<dbReference type="RefSeq" id="WP_375557595.1">
    <property type="nucleotide sequence ID" value="NZ_JBBVGT010000002.1"/>
</dbReference>
<comment type="caution">
    <text evidence="1">The sequence shown here is derived from an EMBL/GenBank/DDBJ whole genome shotgun (WGS) entry which is preliminary data.</text>
</comment>
<dbReference type="EMBL" id="JBBVGT010000002">
    <property type="protein sequence ID" value="MFB5946066.1"/>
    <property type="molecule type" value="Genomic_DNA"/>
</dbReference>
<evidence type="ECO:0000313" key="2">
    <source>
        <dbReference type="Proteomes" id="UP001580928"/>
    </source>
</evidence>